<dbReference type="EMBL" id="JAGUCO010000003">
    <property type="protein sequence ID" value="MBS2097985.1"/>
    <property type="molecule type" value="Genomic_DNA"/>
</dbReference>
<dbReference type="Pfam" id="PF14902">
    <property type="entry name" value="DUF4494"/>
    <property type="match status" value="1"/>
</dbReference>
<accession>A0ABS5JT61</accession>
<organism evidence="2 3">
    <name type="scientific">Carboxylicivirga linearis</name>
    <dbReference type="NCBI Taxonomy" id="1628157"/>
    <lineage>
        <taxon>Bacteria</taxon>
        <taxon>Pseudomonadati</taxon>
        <taxon>Bacteroidota</taxon>
        <taxon>Bacteroidia</taxon>
        <taxon>Marinilabiliales</taxon>
        <taxon>Marinilabiliaceae</taxon>
        <taxon>Carboxylicivirga</taxon>
    </lineage>
</organism>
<comment type="caution">
    <text evidence="2">The sequence shown here is derived from an EMBL/GenBank/DDBJ whole genome shotgun (WGS) entry which is preliminary data.</text>
</comment>
<evidence type="ECO:0000313" key="3">
    <source>
        <dbReference type="Proteomes" id="UP000708576"/>
    </source>
</evidence>
<feature type="region of interest" description="Disordered" evidence="1">
    <location>
        <begin position="161"/>
        <end position="191"/>
    </location>
</feature>
<dbReference type="Proteomes" id="UP000708576">
    <property type="component" value="Unassembled WGS sequence"/>
</dbReference>
<dbReference type="InterPro" id="IPR027848">
    <property type="entry name" value="DUF4494"/>
</dbReference>
<keyword evidence="3" id="KW-1185">Reference proteome</keyword>
<sequence length="191" mass="22163">MQNLFECKVKYEKIDEASGKEKKVSETYLIDAVSFTEAESRIYKEMEMMVRGEFVVTNIRKANYTEIFDNEDGDRWFKSKISFASVDEKSGKEKKVSNQILVMASNVKDAFDKIHEGMGGMTVDFDINAISESPIMDFFPYFNDDVNTEIPAHLKPIERNEEVEEEQVVEEEIIEEDEDTDEQVYDEEIDS</sequence>
<name>A0ABS5JT61_9BACT</name>
<gene>
    <name evidence="2" type="ORF">KEM10_06800</name>
</gene>
<evidence type="ECO:0000313" key="2">
    <source>
        <dbReference type="EMBL" id="MBS2097985.1"/>
    </source>
</evidence>
<dbReference type="RefSeq" id="WP_212215172.1">
    <property type="nucleotide sequence ID" value="NZ_JAGUCO010000003.1"/>
</dbReference>
<protein>
    <submittedName>
        <fullName evidence="2">DUF4494 domain-containing protein</fullName>
    </submittedName>
</protein>
<proteinExistence type="predicted"/>
<reference evidence="2 3" key="1">
    <citation type="journal article" date="2015" name="Int. J. Syst. Evol. Microbiol.">
        <title>Carboxylicivirga linearis sp. nov., isolated from a sea cucumber culture pond.</title>
        <authorList>
            <person name="Wang F.Q."/>
            <person name="Zhou Y.X."/>
            <person name="Lin X.Z."/>
            <person name="Chen G.J."/>
            <person name="Du Z.J."/>
        </authorList>
    </citation>
    <scope>NUCLEOTIDE SEQUENCE [LARGE SCALE GENOMIC DNA]</scope>
    <source>
        <strain evidence="2 3">FB218</strain>
    </source>
</reference>
<evidence type="ECO:0000256" key="1">
    <source>
        <dbReference type="SAM" id="MobiDB-lite"/>
    </source>
</evidence>